<evidence type="ECO:0000313" key="3">
    <source>
        <dbReference type="Proteomes" id="UP001458880"/>
    </source>
</evidence>
<evidence type="ECO:0000259" key="1">
    <source>
        <dbReference type="Pfam" id="PF16087"/>
    </source>
</evidence>
<feature type="domain" description="DUF4817" evidence="1">
    <location>
        <begin position="4"/>
        <end position="56"/>
    </location>
</feature>
<comment type="caution">
    <text evidence="2">The sequence shown here is derived from an EMBL/GenBank/DDBJ whole genome shotgun (WGS) entry which is preliminary data.</text>
</comment>
<gene>
    <name evidence="2" type="ORF">QE152_g19426</name>
</gene>
<accession>A0AAW1KRZ5</accession>
<organism evidence="2 3">
    <name type="scientific">Popillia japonica</name>
    <name type="common">Japanese beetle</name>
    <dbReference type="NCBI Taxonomy" id="7064"/>
    <lineage>
        <taxon>Eukaryota</taxon>
        <taxon>Metazoa</taxon>
        <taxon>Ecdysozoa</taxon>
        <taxon>Arthropoda</taxon>
        <taxon>Hexapoda</taxon>
        <taxon>Insecta</taxon>
        <taxon>Pterygota</taxon>
        <taxon>Neoptera</taxon>
        <taxon>Endopterygota</taxon>
        <taxon>Coleoptera</taxon>
        <taxon>Polyphaga</taxon>
        <taxon>Scarabaeiformia</taxon>
        <taxon>Scarabaeidae</taxon>
        <taxon>Rutelinae</taxon>
        <taxon>Popillia</taxon>
    </lineage>
</organism>
<dbReference type="EMBL" id="JASPKY010000183">
    <property type="protein sequence ID" value="KAK9722972.1"/>
    <property type="molecule type" value="Genomic_DNA"/>
</dbReference>
<dbReference type="InterPro" id="IPR032135">
    <property type="entry name" value="DUF4817"/>
</dbReference>
<dbReference type="Proteomes" id="UP001458880">
    <property type="component" value="Unassembled WGS sequence"/>
</dbReference>
<name>A0AAW1KRZ5_POPJA</name>
<keyword evidence="3" id="KW-1185">Reference proteome</keyword>
<sequence>MPLTVQENIQILLWHAGNKSYQDAQNLFVAAFENRPPPSVPAIHKIVNKFRTDGCVHSRQCKRGRVVAEEQEEQEILKCASVEEYSSLSSRQIAAMLGISTEMVLKAFIELPANCRYVRH</sequence>
<dbReference type="Pfam" id="PF16087">
    <property type="entry name" value="DUF4817"/>
    <property type="match status" value="1"/>
</dbReference>
<proteinExistence type="predicted"/>
<protein>
    <submittedName>
        <fullName evidence="2">Helix-turn-helix domain (DUF4817)</fullName>
    </submittedName>
</protein>
<dbReference type="AlphaFoldDB" id="A0AAW1KRZ5"/>
<reference evidence="2 3" key="1">
    <citation type="journal article" date="2024" name="BMC Genomics">
        <title>De novo assembly and annotation of Popillia japonica's genome with initial clues to its potential as an invasive pest.</title>
        <authorList>
            <person name="Cucini C."/>
            <person name="Boschi S."/>
            <person name="Funari R."/>
            <person name="Cardaioli E."/>
            <person name="Iannotti N."/>
            <person name="Marturano G."/>
            <person name="Paoli F."/>
            <person name="Bruttini M."/>
            <person name="Carapelli A."/>
            <person name="Frati F."/>
            <person name="Nardi F."/>
        </authorList>
    </citation>
    <scope>NUCLEOTIDE SEQUENCE [LARGE SCALE GENOMIC DNA]</scope>
    <source>
        <strain evidence="2">DMR45628</strain>
    </source>
</reference>
<evidence type="ECO:0000313" key="2">
    <source>
        <dbReference type="EMBL" id="KAK9722972.1"/>
    </source>
</evidence>